<dbReference type="InterPro" id="IPR011010">
    <property type="entry name" value="DNA_brk_join_enz"/>
</dbReference>
<dbReference type="GO" id="GO:0003677">
    <property type="term" value="F:DNA binding"/>
    <property type="evidence" value="ECO:0007669"/>
    <property type="project" value="InterPro"/>
</dbReference>
<accession>A0A7X1NY31</accession>
<dbReference type="Proteomes" id="UP000484842">
    <property type="component" value="Unassembled WGS sequence"/>
</dbReference>
<dbReference type="EMBL" id="WBSL01000011">
    <property type="protein sequence ID" value="MPY67913.1"/>
    <property type="molecule type" value="Genomic_DNA"/>
</dbReference>
<reference evidence="1 2" key="1">
    <citation type="submission" date="2019-10" db="EMBL/GenBank/DDBJ databases">
        <title>Deinococcus sp. isolated from soil.</title>
        <authorList>
            <person name="Li Y."/>
            <person name="Wang J."/>
        </authorList>
    </citation>
    <scope>NUCLEOTIDE SEQUENCE [LARGE SCALE GENOMIC DNA]</scope>
    <source>
        <strain evidence="1 2">SDU3-2</strain>
    </source>
</reference>
<sequence>MTDWHIPTQNVEVLTRAFSQYEVERIVPMLWGSLTNHRRHQYITNLKPIFEQANADGIGLLSPPPDFHAWLDAPLRTTLRGPNTAKANTISTRYYTLRTMYEHLIREDVITRNPALGYNVPPGERSSTPLPTSQEIEKLLAYLQKHDPLLFAAATLIHEHALQYTELERLTWSAFDFSQGLLLRNRTATRLSDRAIAAVQPLLSQAGGPLHTEDDSRKIFGFENRDAFRLPLWKACKNAGVGNISHRELRLCGLRDHPQHPQDLGFVNGQAWERARRHAAGLAQRLTGEE</sequence>
<keyword evidence="2" id="KW-1185">Reference proteome</keyword>
<evidence type="ECO:0000313" key="2">
    <source>
        <dbReference type="Proteomes" id="UP000484842"/>
    </source>
</evidence>
<dbReference type="RefSeq" id="WP_152872227.1">
    <property type="nucleotide sequence ID" value="NZ_WBSL01000011.1"/>
</dbReference>
<dbReference type="SUPFAM" id="SSF56349">
    <property type="entry name" value="DNA breaking-rejoining enzymes"/>
    <property type="match status" value="1"/>
</dbReference>
<evidence type="ECO:0008006" key="3">
    <source>
        <dbReference type="Google" id="ProtNLM"/>
    </source>
</evidence>
<protein>
    <recommendedName>
        <fullName evidence="3">Integrase</fullName>
    </recommendedName>
</protein>
<comment type="caution">
    <text evidence="1">The sequence shown here is derived from an EMBL/GenBank/DDBJ whole genome shotgun (WGS) entry which is preliminary data.</text>
</comment>
<evidence type="ECO:0000313" key="1">
    <source>
        <dbReference type="EMBL" id="MPY67913.1"/>
    </source>
</evidence>
<proteinExistence type="predicted"/>
<dbReference type="AlphaFoldDB" id="A0A7X1NY31"/>
<gene>
    <name evidence="1" type="ORF">F8S09_14715</name>
</gene>
<organism evidence="1 2">
    <name type="scientific">Deinococcus terrestris</name>
    <dbReference type="NCBI Taxonomy" id="2651870"/>
    <lineage>
        <taxon>Bacteria</taxon>
        <taxon>Thermotogati</taxon>
        <taxon>Deinococcota</taxon>
        <taxon>Deinococci</taxon>
        <taxon>Deinococcales</taxon>
        <taxon>Deinococcaceae</taxon>
        <taxon>Deinococcus</taxon>
    </lineage>
</organism>
<name>A0A7X1NY31_9DEIO</name>